<evidence type="ECO:0000313" key="5">
    <source>
        <dbReference type="EMBL" id="RLQ93253.1"/>
    </source>
</evidence>
<dbReference type="Gene3D" id="3.40.50.1820">
    <property type="entry name" value="alpha/beta hydrolase"/>
    <property type="match status" value="1"/>
</dbReference>
<dbReference type="EMBL" id="RCVZ01000016">
    <property type="protein sequence ID" value="RLQ93253.1"/>
    <property type="molecule type" value="Genomic_DNA"/>
</dbReference>
<dbReference type="RefSeq" id="WP_121682161.1">
    <property type="nucleotide sequence ID" value="NZ_RCVZ01000016.1"/>
</dbReference>
<feature type="active site" description="Charge relay system" evidence="2">
    <location>
        <position position="207"/>
    </location>
</feature>
<dbReference type="OrthoDB" id="9786110at2"/>
<dbReference type="GO" id="GO:0016020">
    <property type="term" value="C:membrane"/>
    <property type="evidence" value="ECO:0007669"/>
    <property type="project" value="TreeGrafter"/>
</dbReference>
<evidence type="ECO:0000256" key="2">
    <source>
        <dbReference type="PIRSR" id="PIRSR017388-1"/>
    </source>
</evidence>
<feature type="active site" description="Charge relay system" evidence="2">
    <location>
        <position position="177"/>
    </location>
</feature>
<organism evidence="5 6">
    <name type="scientific">Falsibacillus albus</name>
    <dbReference type="NCBI Taxonomy" id="2478915"/>
    <lineage>
        <taxon>Bacteria</taxon>
        <taxon>Bacillati</taxon>
        <taxon>Bacillota</taxon>
        <taxon>Bacilli</taxon>
        <taxon>Bacillales</taxon>
        <taxon>Bacillaceae</taxon>
        <taxon>Falsibacillus</taxon>
    </lineage>
</organism>
<dbReference type="InterPro" id="IPR022742">
    <property type="entry name" value="Hydrolase_4"/>
</dbReference>
<proteinExistence type="predicted"/>
<evidence type="ECO:0000256" key="1">
    <source>
        <dbReference type="ARBA" id="ARBA00022801"/>
    </source>
</evidence>
<feature type="active site" description="Nucleophile" evidence="2">
    <location>
        <position position="78"/>
    </location>
</feature>
<feature type="binding site" evidence="3">
    <location>
        <position position="79"/>
    </location>
    <ligand>
        <name>substrate</name>
    </ligand>
</feature>
<dbReference type="PANTHER" id="PTHR43798">
    <property type="entry name" value="MONOACYLGLYCEROL LIPASE"/>
    <property type="match status" value="1"/>
</dbReference>
<sequence length="236" mass="26781">MIGCLCIHGFTGAPYEVAPLVDYLKRNTDWEVAVPTLPGHGETLQLKGVAHSEWIDCAEKALQDLLRKCEEVYLIGFSMGGLIASYLAVKYPIKKLVLLSAAAYYINVPQIIKDIKEMIGDTFNGNLLKNELFLRYKRKIMKTPLSATREFRKIVMLSRPQLRKITIPTLIVQGEADGIVPKKSAEYLYKEISSEQKILRLEPNAKHLICHCDEQMALFDEIFCFLTVENINMSAR</sequence>
<dbReference type="InterPro" id="IPR029058">
    <property type="entry name" value="AB_hydrolase_fold"/>
</dbReference>
<dbReference type="InterPro" id="IPR012354">
    <property type="entry name" value="Esterase_lipase"/>
</dbReference>
<protein>
    <submittedName>
        <fullName evidence="5">Alpha/beta fold hydrolase</fullName>
    </submittedName>
</protein>
<dbReference type="Proteomes" id="UP000276770">
    <property type="component" value="Unassembled WGS sequence"/>
</dbReference>
<keyword evidence="1 5" id="KW-0378">Hydrolase</keyword>
<dbReference type="PANTHER" id="PTHR43798:SF31">
    <property type="entry name" value="AB HYDROLASE SUPERFAMILY PROTEIN YCLE"/>
    <property type="match status" value="1"/>
</dbReference>
<evidence type="ECO:0000256" key="3">
    <source>
        <dbReference type="PIRSR" id="PIRSR017388-2"/>
    </source>
</evidence>
<feature type="domain" description="Serine aminopeptidase S33" evidence="4">
    <location>
        <begin position="5"/>
        <end position="210"/>
    </location>
</feature>
<evidence type="ECO:0000259" key="4">
    <source>
        <dbReference type="Pfam" id="PF12146"/>
    </source>
</evidence>
<reference evidence="5 6" key="1">
    <citation type="submission" date="2018-10" db="EMBL/GenBank/DDBJ databases">
        <title>Falsibacillus sp. genome draft.</title>
        <authorList>
            <person name="Shi S."/>
        </authorList>
    </citation>
    <scope>NUCLEOTIDE SEQUENCE [LARGE SCALE GENOMIC DNA]</scope>
    <source>
        <strain evidence="5 6">GY 10110</strain>
    </source>
</reference>
<dbReference type="AlphaFoldDB" id="A0A3L7JR21"/>
<dbReference type="GO" id="GO:0052689">
    <property type="term" value="F:carboxylic ester hydrolase activity"/>
    <property type="evidence" value="ECO:0007669"/>
    <property type="project" value="InterPro"/>
</dbReference>
<dbReference type="Pfam" id="PF12146">
    <property type="entry name" value="Hydrolase_4"/>
    <property type="match status" value="1"/>
</dbReference>
<evidence type="ECO:0000313" key="6">
    <source>
        <dbReference type="Proteomes" id="UP000276770"/>
    </source>
</evidence>
<accession>A0A3L7JR21</accession>
<dbReference type="PIRSF" id="PIRSF017388">
    <property type="entry name" value="Esterase_lipase"/>
    <property type="match status" value="1"/>
</dbReference>
<gene>
    <name evidence="5" type="ORF">D9X91_18275</name>
</gene>
<comment type="caution">
    <text evidence="5">The sequence shown here is derived from an EMBL/GenBank/DDBJ whole genome shotgun (WGS) entry which is preliminary data.</text>
</comment>
<dbReference type="SUPFAM" id="SSF53474">
    <property type="entry name" value="alpha/beta-Hydrolases"/>
    <property type="match status" value="1"/>
</dbReference>
<dbReference type="InterPro" id="IPR050266">
    <property type="entry name" value="AB_hydrolase_sf"/>
</dbReference>
<keyword evidence="6" id="KW-1185">Reference proteome</keyword>
<name>A0A3L7JR21_9BACI</name>
<feature type="binding site" evidence="3">
    <location>
        <position position="10"/>
    </location>
    <ligand>
        <name>substrate</name>
    </ligand>
</feature>